<evidence type="ECO:0000313" key="3">
    <source>
        <dbReference type="Proteomes" id="UP000886998"/>
    </source>
</evidence>
<evidence type="ECO:0000313" key="2">
    <source>
        <dbReference type="EMBL" id="GFY64093.1"/>
    </source>
</evidence>
<dbReference type="AlphaFoldDB" id="A0A8X6Y4L9"/>
<dbReference type="Proteomes" id="UP000886998">
    <property type="component" value="Unassembled WGS sequence"/>
</dbReference>
<feature type="transmembrane region" description="Helical" evidence="1">
    <location>
        <begin position="12"/>
        <end position="36"/>
    </location>
</feature>
<organism evidence="2 3">
    <name type="scientific">Trichonephila inaurata madagascariensis</name>
    <dbReference type="NCBI Taxonomy" id="2747483"/>
    <lineage>
        <taxon>Eukaryota</taxon>
        <taxon>Metazoa</taxon>
        <taxon>Ecdysozoa</taxon>
        <taxon>Arthropoda</taxon>
        <taxon>Chelicerata</taxon>
        <taxon>Arachnida</taxon>
        <taxon>Araneae</taxon>
        <taxon>Araneomorphae</taxon>
        <taxon>Entelegynae</taxon>
        <taxon>Araneoidea</taxon>
        <taxon>Nephilidae</taxon>
        <taxon>Trichonephila</taxon>
        <taxon>Trichonephila inaurata</taxon>
    </lineage>
</organism>
<name>A0A8X6Y4L9_9ARAC</name>
<gene>
    <name evidence="2" type="ORF">TNIN_417551</name>
</gene>
<sequence>MNPLCLFHCSVSIVASFCVTYLAFVSVGIVGSFSIIKCPGLQFLPIMMAVIGFLGFCGDDFKDCYNHPS</sequence>
<dbReference type="OrthoDB" id="6157510at2759"/>
<protein>
    <recommendedName>
        <fullName evidence="4">Transmembrane protein</fullName>
    </recommendedName>
</protein>
<keyword evidence="3" id="KW-1185">Reference proteome</keyword>
<feature type="transmembrane region" description="Helical" evidence="1">
    <location>
        <begin position="42"/>
        <end position="61"/>
    </location>
</feature>
<comment type="caution">
    <text evidence="2">The sequence shown here is derived from an EMBL/GenBank/DDBJ whole genome shotgun (WGS) entry which is preliminary data.</text>
</comment>
<reference evidence="2" key="1">
    <citation type="submission" date="2020-08" db="EMBL/GenBank/DDBJ databases">
        <title>Multicomponent nature underlies the extraordinary mechanical properties of spider dragline silk.</title>
        <authorList>
            <person name="Kono N."/>
            <person name="Nakamura H."/>
            <person name="Mori M."/>
            <person name="Yoshida Y."/>
            <person name="Ohtoshi R."/>
            <person name="Malay A.D."/>
            <person name="Moran D.A.P."/>
            <person name="Tomita M."/>
            <person name="Numata K."/>
            <person name="Arakawa K."/>
        </authorList>
    </citation>
    <scope>NUCLEOTIDE SEQUENCE</scope>
</reference>
<keyword evidence="1" id="KW-0812">Transmembrane</keyword>
<evidence type="ECO:0008006" key="4">
    <source>
        <dbReference type="Google" id="ProtNLM"/>
    </source>
</evidence>
<dbReference type="EMBL" id="BMAV01015071">
    <property type="protein sequence ID" value="GFY64093.1"/>
    <property type="molecule type" value="Genomic_DNA"/>
</dbReference>
<proteinExistence type="predicted"/>
<keyword evidence="1" id="KW-1133">Transmembrane helix</keyword>
<keyword evidence="1" id="KW-0472">Membrane</keyword>
<accession>A0A8X6Y4L9</accession>
<evidence type="ECO:0000256" key="1">
    <source>
        <dbReference type="SAM" id="Phobius"/>
    </source>
</evidence>